<feature type="domain" description="DNA2/NAM7 helicase-like C-terminal" evidence="2">
    <location>
        <begin position="25"/>
        <end position="179"/>
    </location>
</feature>
<dbReference type="InterPro" id="IPR047187">
    <property type="entry name" value="SF1_C_Upf1"/>
</dbReference>
<evidence type="ECO:0000259" key="2">
    <source>
        <dbReference type="Pfam" id="PF13087"/>
    </source>
</evidence>
<gene>
    <name evidence="3" type="ORF">PC110_g11447</name>
</gene>
<evidence type="ECO:0000256" key="1">
    <source>
        <dbReference type="SAM" id="MobiDB-lite"/>
    </source>
</evidence>
<organism evidence="3 4">
    <name type="scientific">Phytophthora cactorum</name>
    <dbReference type="NCBI Taxonomy" id="29920"/>
    <lineage>
        <taxon>Eukaryota</taxon>
        <taxon>Sar</taxon>
        <taxon>Stramenopiles</taxon>
        <taxon>Oomycota</taxon>
        <taxon>Peronosporomycetes</taxon>
        <taxon>Peronosporales</taxon>
        <taxon>Peronosporaceae</taxon>
        <taxon>Phytophthora</taxon>
    </lineage>
</organism>
<dbReference type="PANTHER" id="PTHR10887:SF341">
    <property type="entry name" value="NFX1-TYPE ZINC FINGER-CONTAINING PROTEIN 1"/>
    <property type="match status" value="1"/>
</dbReference>
<dbReference type="Pfam" id="PF13087">
    <property type="entry name" value="AAA_12"/>
    <property type="match status" value="1"/>
</dbReference>
<dbReference type="STRING" id="29920.A0A329S9F7"/>
<dbReference type="CDD" id="cd18808">
    <property type="entry name" value="SF1_C_Upf1"/>
    <property type="match status" value="1"/>
</dbReference>
<evidence type="ECO:0000313" key="3">
    <source>
        <dbReference type="EMBL" id="RAW32212.1"/>
    </source>
</evidence>
<dbReference type="SUPFAM" id="SSF52540">
    <property type="entry name" value="P-loop containing nucleoside triphosphate hydrolases"/>
    <property type="match status" value="1"/>
</dbReference>
<feature type="compositionally biased region" description="Polar residues" evidence="1">
    <location>
        <begin position="1"/>
        <end position="11"/>
    </location>
</feature>
<dbReference type="GO" id="GO:0031048">
    <property type="term" value="P:regulatory ncRNA-mediated heterochromatin formation"/>
    <property type="evidence" value="ECO:0007669"/>
    <property type="project" value="TreeGrafter"/>
</dbReference>
<dbReference type="PANTHER" id="PTHR10887">
    <property type="entry name" value="DNA2/NAM7 HELICASE FAMILY"/>
    <property type="match status" value="1"/>
</dbReference>
<comment type="caution">
    <text evidence="3">The sequence shown here is derived from an EMBL/GenBank/DDBJ whole genome shotgun (WGS) entry which is preliminary data.</text>
</comment>
<proteinExistence type="predicted"/>
<dbReference type="VEuPathDB" id="FungiDB:PC110_g11447"/>
<feature type="region of interest" description="Disordered" evidence="1">
    <location>
        <begin position="1"/>
        <end position="24"/>
    </location>
</feature>
<dbReference type="Proteomes" id="UP000251314">
    <property type="component" value="Unassembled WGS sequence"/>
</dbReference>
<sequence length="399" mass="43801">MPPTTQRVTRQAHNHAEGGAHGATRYHSNEYEVEYLVGTLRYLLKQGYHASDIAILTPYVGQLMKLRSALRGQFILELNELDLKEIQRTFDDDDEDDDTEEIGHDSSAALGATKKKLSGAIRAATIDNFQGEEATVILASLVRSSTNVHGRGTIGFLKTPNRINVLLSRAKHGLILVGHGELLRAKSPLWQKQRVADVILFQTYGEIDPSEDPVLVLPCCSMVYTMATLDGTLQMNTYYDSNGNPVGPLPGGYIDTPQCPNCKKPIRGLRRYGRVTKRAAIDAAENKFITHAQHQLAAMQGRVQAAERGDLTLDKSVYDELRAFGSMVNKPPCQKLFKACVALLTKAKGGQGGGDIDNNLSTLPVPNSNFRFEGYYNMFSAQLRLLGANSSATTAEKYA</sequence>
<dbReference type="GO" id="GO:0031380">
    <property type="term" value="C:nuclear RNA-directed RNA polymerase complex"/>
    <property type="evidence" value="ECO:0007669"/>
    <property type="project" value="TreeGrafter"/>
</dbReference>
<dbReference type="InterPro" id="IPR027417">
    <property type="entry name" value="P-loop_NTPase"/>
</dbReference>
<name>A0A329S9F7_9STRA</name>
<dbReference type="OrthoDB" id="2423195at2759"/>
<evidence type="ECO:0000313" key="4">
    <source>
        <dbReference type="Proteomes" id="UP000251314"/>
    </source>
</evidence>
<dbReference type="Gene3D" id="3.40.50.300">
    <property type="entry name" value="P-loop containing nucleotide triphosphate hydrolases"/>
    <property type="match status" value="1"/>
</dbReference>
<protein>
    <recommendedName>
        <fullName evidence="2">DNA2/NAM7 helicase-like C-terminal domain-containing protein</fullName>
    </recommendedName>
</protein>
<dbReference type="EMBL" id="MJFZ01000287">
    <property type="protein sequence ID" value="RAW32212.1"/>
    <property type="molecule type" value="Genomic_DNA"/>
</dbReference>
<dbReference type="AlphaFoldDB" id="A0A329S9F7"/>
<keyword evidence="4" id="KW-1185">Reference proteome</keyword>
<reference evidence="3 4" key="1">
    <citation type="submission" date="2018-01" db="EMBL/GenBank/DDBJ databases">
        <title>Draft genome of the strawberry crown rot pathogen Phytophthora cactorum.</title>
        <authorList>
            <person name="Armitage A.D."/>
            <person name="Lysoe E."/>
            <person name="Nellist C.F."/>
            <person name="Harrison R.J."/>
            <person name="Brurberg M.B."/>
        </authorList>
    </citation>
    <scope>NUCLEOTIDE SEQUENCE [LARGE SCALE GENOMIC DNA]</scope>
    <source>
        <strain evidence="3 4">10300</strain>
    </source>
</reference>
<dbReference type="InterPro" id="IPR045055">
    <property type="entry name" value="DNA2/NAM7-like"/>
</dbReference>
<accession>A0A329S9F7</accession>
<dbReference type="InterPro" id="IPR041679">
    <property type="entry name" value="DNA2/NAM7-like_C"/>
</dbReference>